<evidence type="ECO:0000313" key="2">
    <source>
        <dbReference type="EMBL" id="KAG2592402.1"/>
    </source>
</evidence>
<gene>
    <name evidence="2" type="ORF">PVAP13_5NG546772</name>
</gene>
<dbReference type="AlphaFoldDB" id="A0A8T0S0F2"/>
<accession>A0A8T0S0F2</accession>
<feature type="region of interest" description="Disordered" evidence="1">
    <location>
        <begin position="170"/>
        <end position="190"/>
    </location>
</feature>
<proteinExistence type="predicted"/>
<comment type="caution">
    <text evidence="2">The sequence shown here is derived from an EMBL/GenBank/DDBJ whole genome shotgun (WGS) entry which is preliminary data.</text>
</comment>
<evidence type="ECO:0000256" key="1">
    <source>
        <dbReference type="SAM" id="MobiDB-lite"/>
    </source>
</evidence>
<dbReference type="Proteomes" id="UP000823388">
    <property type="component" value="Chromosome 5N"/>
</dbReference>
<sequence>MDSDTCFNLKFRIIASNCTGRWFCFNKVVDADLTSFKDLIDEVAENHPSMGGDILSICYWCMDTNANIKVRTDQDVVDMFTKHKASKRCLLSVSYHSPGSEPLEVPPWKFDTVQSIEPPFTPSAPCPSIVQPSLETQSENIVHPPNPPSESNVEYSEYVGIDDECLYIDIGPQNPIPAPQSPVGTKHRDE</sequence>
<dbReference type="EMBL" id="CM029046">
    <property type="protein sequence ID" value="KAG2592402.1"/>
    <property type="molecule type" value="Genomic_DNA"/>
</dbReference>
<protein>
    <submittedName>
        <fullName evidence="2">Uncharacterized protein</fullName>
    </submittedName>
</protein>
<evidence type="ECO:0000313" key="3">
    <source>
        <dbReference type="Proteomes" id="UP000823388"/>
    </source>
</evidence>
<name>A0A8T0S0F2_PANVG</name>
<reference evidence="2" key="1">
    <citation type="submission" date="2020-05" db="EMBL/GenBank/DDBJ databases">
        <title>WGS assembly of Panicum virgatum.</title>
        <authorList>
            <person name="Lovell J.T."/>
            <person name="Jenkins J."/>
            <person name="Shu S."/>
            <person name="Juenger T.E."/>
            <person name="Schmutz J."/>
        </authorList>
    </citation>
    <scope>NUCLEOTIDE SEQUENCE</scope>
    <source>
        <strain evidence="2">AP13</strain>
    </source>
</reference>
<keyword evidence="3" id="KW-1185">Reference proteome</keyword>
<organism evidence="2 3">
    <name type="scientific">Panicum virgatum</name>
    <name type="common">Blackwell switchgrass</name>
    <dbReference type="NCBI Taxonomy" id="38727"/>
    <lineage>
        <taxon>Eukaryota</taxon>
        <taxon>Viridiplantae</taxon>
        <taxon>Streptophyta</taxon>
        <taxon>Embryophyta</taxon>
        <taxon>Tracheophyta</taxon>
        <taxon>Spermatophyta</taxon>
        <taxon>Magnoliopsida</taxon>
        <taxon>Liliopsida</taxon>
        <taxon>Poales</taxon>
        <taxon>Poaceae</taxon>
        <taxon>PACMAD clade</taxon>
        <taxon>Panicoideae</taxon>
        <taxon>Panicodae</taxon>
        <taxon>Paniceae</taxon>
        <taxon>Panicinae</taxon>
        <taxon>Panicum</taxon>
        <taxon>Panicum sect. Hiantes</taxon>
    </lineage>
</organism>